<keyword evidence="10" id="KW-0328">Glycosyltransferase</keyword>
<dbReference type="SUPFAM" id="SSF54675">
    <property type="entry name" value="Nicotinate/Quinolinate PRTase N-terminal domain-like"/>
    <property type="match status" value="1"/>
</dbReference>
<dbReference type="Pfam" id="PF01729">
    <property type="entry name" value="QRPTase_C"/>
    <property type="match status" value="1"/>
</dbReference>
<gene>
    <name evidence="10" type="ORF">B9J77_00185</name>
</gene>
<comment type="caution">
    <text evidence="10">The sequence shown here is derived from an EMBL/GenBank/DDBJ whole genome shotgun (WGS) entry which is preliminary data.</text>
</comment>
<feature type="domain" description="Quinolinate phosphoribosyl transferase N-terminal" evidence="9">
    <location>
        <begin position="17"/>
        <end position="111"/>
    </location>
</feature>
<name>A0A399FZU9_UNCN2</name>
<protein>
    <recommendedName>
        <fullName evidence="2">nicotinate phosphoribosyltransferase</fullName>
        <ecNumber evidence="2">6.3.4.21</ecNumber>
    </recommendedName>
</protein>
<evidence type="ECO:0000256" key="3">
    <source>
        <dbReference type="ARBA" id="ARBA00022553"/>
    </source>
</evidence>
<dbReference type="InterPro" id="IPR022412">
    <property type="entry name" value="Quinolinate_PRibosylTrfase_N"/>
</dbReference>
<dbReference type="EC" id="6.3.4.21" evidence="2"/>
<evidence type="ECO:0000256" key="6">
    <source>
        <dbReference type="ARBA" id="ARBA00022679"/>
    </source>
</evidence>
<comment type="catalytic activity">
    <reaction evidence="7">
        <text>5-phospho-alpha-D-ribose 1-diphosphate + nicotinate + ATP + H2O = nicotinate beta-D-ribonucleotide + ADP + phosphate + diphosphate</text>
        <dbReference type="Rhea" id="RHEA:36163"/>
        <dbReference type="ChEBI" id="CHEBI:15377"/>
        <dbReference type="ChEBI" id="CHEBI:30616"/>
        <dbReference type="ChEBI" id="CHEBI:32544"/>
        <dbReference type="ChEBI" id="CHEBI:33019"/>
        <dbReference type="ChEBI" id="CHEBI:43474"/>
        <dbReference type="ChEBI" id="CHEBI:57502"/>
        <dbReference type="ChEBI" id="CHEBI:58017"/>
        <dbReference type="ChEBI" id="CHEBI:456216"/>
        <dbReference type="EC" id="6.3.4.21"/>
    </reaction>
</comment>
<dbReference type="PANTHER" id="PTHR43202:SF1">
    <property type="entry name" value="NICOTINATE PHOSPHORIBOSYLTRANSFERASE"/>
    <property type="match status" value="1"/>
</dbReference>
<dbReference type="AlphaFoldDB" id="A0A399FZU9"/>
<evidence type="ECO:0000256" key="7">
    <source>
        <dbReference type="ARBA" id="ARBA00048668"/>
    </source>
</evidence>
<dbReference type="InterPro" id="IPR037128">
    <property type="entry name" value="Quinolinate_PRibosylTase_N_sf"/>
</dbReference>
<dbReference type="InterPro" id="IPR007229">
    <property type="entry name" value="Nic_PRibTrfase-Fam"/>
</dbReference>
<sequence>MFHIATESEIKKGKTSDVYFSRAIAALKSAKLDKHIKAEIRTNSLPLEWQWAVLAGIEEAAHFLEGLKISVSSMEEGTIFEAMTPVLLIEGSYLEFAVAETPLLGFLCQASGIATKAARCRKAAGGRQIISFGARRMHPAIAPMIERSAFIGGCDGVAGIKSAELIGEVPVGTMPHSLVLLTGDVTEAFKLLDRTAPSEVKRVAIIDTFADEKFEAIRIARAAGKKLFAVRLDTPISRRGDMKQILGEVRWELDLRGFSNVKLFVSGGIDEDEIERLNPLVDAYGIGTALSNAPTINFSLDIVEIEGEPVSKRGKESGAKEVLRCESCHKTIIIPMGREKTKCRCGGRYYYLLKSLIKNGEVVSKLPSARKIREHVMKQLEKVVSRE</sequence>
<dbReference type="InterPro" id="IPR002638">
    <property type="entry name" value="Quinolinate_PRibosylTrfase_C"/>
</dbReference>
<dbReference type="Gene3D" id="3.90.1170.20">
    <property type="entry name" value="Quinolinate phosphoribosyl transferase, N-terminal domain"/>
    <property type="match status" value="1"/>
</dbReference>
<organism evidence="10 11">
    <name type="scientific">candidate division NPL-UPA2 bacterium Unc8</name>
    <dbReference type="NCBI Taxonomy" id="1980939"/>
    <lineage>
        <taxon>Bacteria</taxon>
    </lineage>
</organism>
<dbReference type="Pfam" id="PF02749">
    <property type="entry name" value="QRPTase_N"/>
    <property type="match status" value="1"/>
</dbReference>
<dbReference type="CDD" id="cd01571">
    <property type="entry name" value="NAPRTase_B"/>
    <property type="match status" value="1"/>
</dbReference>
<dbReference type="PIRSF" id="PIRSF000484">
    <property type="entry name" value="NAPRT"/>
    <property type="match status" value="1"/>
</dbReference>
<comment type="pathway">
    <text evidence="1">Cofactor biosynthesis; NAD(+) biosynthesis; nicotinate D-ribonucleotide from nicotinate: step 1/1.</text>
</comment>
<evidence type="ECO:0000259" key="9">
    <source>
        <dbReference type="Pfam" id="PF02749"/>
    </source>
</evidence>
<dbReference type="SUPFAM" id="SSF51690">
    <property type="entry name" value="Nicotinate/Quinolinate PRTase C-terminal domain-like"/>
    <property type="match status" value="1"/>
</dbReference>
<evidence type="ECO:0000313" key="10">
    <source>
        <dbReference type="EMBL" id="RII00996.1"/>
    </source>
</evidence>
<evidence type="ECO:0000313" key="11">
    <source>
        <dbReference type="Proteomes" id="UP000266287"/>
    </source>
</evidence>
<dbReference type="NCBIfam" id="NF006415">
    <property type="entry name" value="PRK08662.1"/>
    <property type="match status" value="1"/>
</dbReference>
<evidence type="ECO:0000256" key="4">
    <source>
        <dbReference type="ARBA" id="ARBA00022598"/>
    </source>
</evidence>
<dbReference type="EMBL" id="NDHY01000001">
    <property type="protein sequence ID" value="RII00996.1"/>
    <property type="molecule type" value="Genomic_DNA"/>
</dbReference>
<evidence type="ECO:0000256" key="5">
    <source>
        <dbReference type="ARBA" id="ARBA00022642"/>
    </source>
</evidence>
<keyword evidence="5" id="KW-0662">Pyridine nucleotide biosynthesis</keyword>
<reference evidence="10 11" key="1">
    <citation type="submission" date="2018-08" db="EMBL/GenBank/DDBJ databases">
        <title>Draft genome of candidate division NPL-UPA2 bacterium Unc8 that adapted to ultra-basic serpentinizing groundwater.</title>
        <authorList>
            <person name="Ishii S."/>
            <person name="Suzuki S."/>
            <person name="Nealson K.H."/>
        </authorList>
    </citation>
    <scope>NUCLEOTIDE SEQUENCE [LARGE SCALE GENOMIC DNA]</scope>
    <source>
        <strain evidence="10">Unc8</strain>
    </source>
</reference>
<keyword evidence="4 10" id="KW-0436">Ligase</keyword>
<dbReference type="Gene3D" id="3.20.20.70">
    <property type="entry name" value="Aldolase class I"/>
    <property type="match status" value="1"/>
</dbReference>
<dbReference type="InterPro" id="IPR013785">
    <property type="entry name" value="Aldolase_TIM"/>
</dbReference>
<dbReference type="InterPro" id="IPR036068">
    <property type="entry name" value="Nicotinate_pribotase-like_C"/>
</dbReference>
<dbReference type="PANTHER" id="PTHR43202">
    <property type="entry name" value="NICOTINATE-NUCLEOTIDE PYROPHOSPHORYLASE"/>
    <property type="match status" value="1"/>
</dbReference>
<dbReference type="Proteomes" id="UP000266287">
    <property type="component" value="Unassembled WGS sequence"/>
</dbReference>
<accession>A0A399FZU9</accession>
<keyword evidence="3" id="KW-0597">Phosphoprotein</keyword>
<dbReference type="GO" id="GO:0004514">
    <property type="term" value="F:nicotinate-nucleotide diphosphorylase (carboxylating) activity"/>
    <property type="evidence" value="ECO:0007669"/>
    <property type="project" value="InterPro"/>
</dbReference>
<dbReference type="InterPro" id="IPR053190">
    <property type="entry name" value="NAPRTase-like"/>
</dbReference>
<feature type="domain" description="Quinolinate phosphoribosyl transferase C-terminal" evidence="8">
    <location>
        <begin position="113"/>
        <end position="301"/>
    </location>
</feature>
<evidence type="ECO:0000256" key="2">
    <source>
        <dbReference type="ARBA" id="ARBA00013236"/>
    </source>
</evidence>
<evidence type="ECO:0000259" key="8">
    <source>
        <dbReference type="Pfam" id="PF01729"/>
    </source>
</evidence>
<dbReference type="InterPro" id="IPR035809">
    <property type="entry name" value="NAPRTase_arc-type"/>
</dbReference>
<dbReference type="UniPathway" id="UPA00253">
    <property type="reaction ID" value="UER00457"/>
</dbReference>
<proteinExistence type="predicted"/>
<dbReference type="GO" id="GO:0004516">
    <property type="term" value="F:nicotinate phosphoribosyltransferase activity"/>
    <property type="evidence" value="ECO:0007669"/>
    <property type="project" value="UniProtKB-EC"/>
</dbReference>
<evidence type="ECO:0000256" key="1">
    <source>
        <dbReference type="ARBA" id="ARBA00004952"/>
    </source>
</evidence>
<keyword evidence="6 10" id="KW-0808">Transferase</keyword>
<dbReference type="GO" id="GO:0009435">
    <property type="term" value="P:NAD+ biosynthetic process"/>
    <property type="evidence" value="ECO:0007669"/>
    <property type="project" value="UniProtKB-UniPathway"/>
</dbReference>